<feature type="domain" description="SH3b" evidence="4">
    <location>
        <begin position="40"/>
        <end position="102"/>
    </location>
</feature>
<dbReference type="InterPro" id="IPR002508">
    <property type="entry name" value="MurNAc-LAA_cat"/>
</dbReference>
<dbReference type="SUPFAM" id="SSF53187">
    <property type="entry name" value="Zn-dependent exopeptidases"/>
    <property type="match status" value="1"/>
</dbReference>
<name>A0A7X6LPG8_WEIHE</name>
<dbReference type="GO" id="GO:0009253">
    <property type="term" value="P:peptidoglycan catabolic process"/>
    <property type="evidence" value="ECO:0007669"/>
    <property type="project" value="InterPro"/>
</dbReference>
<dbReference type="OrthoDB" id="9806267at2"/>
<reference evidence="5 6" key="1">
    <citation type="submission" date="2020-04" db="EMBL/GenBank/DDBJ databases">
        <title>MicrobeNet Type strains.</title>
        <authorList>
            <person name="Nicholson A.C."/>
        </authorList>
    </citation>
    <scope>NUCLEOTIDE SEQUENCE [LARGE SCALE GENOMIC DNA]</scope>
    <source>
        <strain evidence="5 6">CCUG 33494</strain>
    </source>
</reference>
<protein>
    <submittedName>
        <fullName evidence="5">N-acetylmuramoyl-L-alanine amidase</fullName>
    </submittedName>
</protein>
<dbReference type="SMART" id="SM00287">
    <property type="entry name" value="SH3b"/>
    <property type="match status" value="1"/>
</dbReference>
<gene>
    <name evidence="5" type="ORF">HF960_07360</name>
</gene>
<dbReference type="Proteomes" id="UP000585749">
    <property type="component" value="Unassembled WGS sequence"/>
</dbReference>
<dbReference type="EMBL" id="JAAXPM010000012">
    <property type="protein sequence ID" value="NKY67477.1"/>
    <property type="molecule type" value="Genomic_DNA"/>
</dbReference>
<dbReference type="Gene3D" id="3.40.630.40">
    <property type="entry name" value="Zn-dependent exopeptidases"/>
    <property type="match status" value="1"/>
</dbReference>
<dbReference type="AlphaFoldDB" id="A0A7X6LPG8"/>
<keyword evidence="3" id="KW-0472">Membrane</keyword>
<dbReference type="Pfam" id="PF01520">
    <property type="entry name" value="Amidase_3"/>
    <property type="match status" value="1"/>
</dbReference>
<dbReference type="PANTHER" id="PTHR30404">
    <property type="entry name" value="N-ACETYLMURAMOYL-L-ALANINE AMIDASE"/>
    <property type="match status" value="1"/>
</dbReference>
<keyword evidence="2" id="KW-0961">Cell wall biogenesis/degradation</keyword>
<dbReference type="SMART" id="SM00646">
    <property type="entry name" value="Ami_3"/>
    <property type="match status" value="1"/>
</dbReference>
<dbReference type="PANTHER" id="PTHR30404:SF0">
    <property type="entry name" value="N-ACETYLMURAMOYL-L-ALANINE AMIDASE AMIC"/>
    <property type="match status" value="1"/>
</dbReference>
<evidence type="ECO:0000313" key="5">
    <source>
        <dbReference type="EMBL" id="NKY67477.1"/>
    </source>
</evidence>
<evidence type="ECO:0000256" key="2">
    <source>
        <dbReference type="ARBA" id="ARBA00023316"/>
    </source>
</evidence>
<evidence type="ECO:0000256" key="3">
    <source>
        <dbReference type="SAM" id="Phobius"/>
    </source>
</evidence>
<evidence type="ECO:0000259" key="4">
    <source>
        <dbReference type="PROSITE" id="PS51781"/>
    </source>
</evidence>
<proteinExistence type="predicted"/>
<sequence>MVKKIIQLIKQWLIKFWAPLAIVIIMLSTAISLTVIMLHKQQITVQIPNLTLRKQYGLNGLPISVLKKGEHLQIIEKKEGWYQVRRDDESTGWVAGWLLKRKTPLKKVTPLSEATVVLDPGHGGSDVGSLSSTGKYEKTYTLQLAKRVKKELAKSGTRVIMTRSTDKLVYLANIPKVAENKHADLFVSFHFDSAPSKNQATGYTTYYYHQNNGSYALAKSVNTAMDLPLTNKGVEFGDFLVIRQNTVPAILLESGYMNNKKDFNYIKSKKYQAKVAKAVPVGLQNYLTQQVTVGQ</sequence>
<dbReference type="CDD" id="cd00174">
    <property type="entry name" value="SH3"/>
    <property type="match status" value="1"/>
</dbReference>
<keyword evidence="1" id="KW-0378">Hydrolase</keyword>
<dbReference type="PROSITE" id="PS51781">
    <property type="entry name" value="SH3B"/>
    <property type="match status" value="1"/>
</dbReference>
<evidence type="ECO:0000256" key="1">
    <source>
        <dbReference type="ARBA" id="ARBA00022801"/>
    </source>
</evidence>
<dbReference type="GO" id="GO:0030288">
    <property type="term" value="C:outer membrane-bounded periplasmic space"/>
    <property type="evidence" value="ECO:0007669"/>
    <property type="project" value="TreeGrafter"/>
</dbReference>
<dbReference type="Gene3D" id="2.30.30.40">
    <property type="entry name" value="SH3 Domains"/>
    <property type="match status" value="1"/>
</dbReference>
<organism evidence="5 6">
    <name type="scientific">Weissella hellenica</name>
    <dbReference type="NCBI Taxonomy" id="46256"/>
    <lineage>
        <taxon>Bacteria</taxon>
        <taxon>Bacillati</taxon>
        <taxon>Bacillota</taxon>
        <taxon>Bacilli</taxon>
        <taxon>Lactobacillales</taxon>
        <taxon>Lactobacillaceae</taxon>
        <taxon>Weissella</taxon>
    </lineage>
</organism>
<dbReference type="InterPro" id="IPR050695">
    <property type="entry name" value="N-acetylmuramoyl_amidase_3"/>
</dbReference>
<keyword evidence="3" id="KW-0812">Transmembrane</keyword>
<keyword evidence="3" id="KW-1133">Transmembrane helix</keyword>
<dbReference type="InterPro" id="IPR003646">
    <property type="entry name" value="SH3-like_bac-type"/>
</dbReference>
<dbReference type="CDD" id="cd02696">
    <property type="entry name" value="MurNAc-LAA"/>
    <property type="match status" value="1"/>
</dbReference>
<dbReference type="GO" id="GO:0071555">
    <property type="term" value="P:cell wall organization"/>
    <property type="evidence" value="ECO:0007669"/>
    <property type="project" value="UniProtKB-KW"/>
</dbReference>
<dbReference type="GO" id="GO:0008745">
    <property type="term" value="F:N-acetylmuramoyl-L-alanine amidase activity"/>
    <property type="evidence" value="ECO:0007669"/>
    <property type="project" value="InterPro"/>
</dbReference>
<comment type="caution">
    <text evidence="5">The sequence shown here is derived from an EMBL/GenBank/DDBJ whole genome shotgun (WGS) entry which is preliminary data.</text>
</comment>
<accession>A0A7X6LPG8</accession>
<feature type="transmembrane region" description="Helical" evidence="3">
    <location>
        <begin position="12"/>
        <end position="38"/>
    </location>
</feature>
<evidence type="ECO:0000313" key="6">
    <source>
        <dbReference type="Proteomes" id="UP000585749"/>
    </source>
</evidence>
<dbReference type="Pfam" id="PF08239">
    <property type="entry name" value="SH3_3"/>
    <property type="match status" value="1"/>
</dbReference>